<dbReference type="GO" id="GO:0008199">
    <property type="term" value="F:ferric iron binding"/>
    <property type="evidence" value="ECO:0007669"/>
    <property type="project" value="InterPro"/>
</dbReference>
<dbReference type="Pfam" id="PF00775">
    <property type="entry name" value="Dioxygenase_C"/>
    <property type="match status" value="1"/>
</dbReference>
<comment type="similarity">
    <text evidence="1">Belongs to the intradiol ring-cleavage dioxygenase family.</text>
</comment>
<evidence type="ECO:0000256" key="1">
    <source>
        <dbReference type="ARBA" id="ARBA00007825"/>
    </source>
</evidence>
<evidence type="ECO:0000259" key="4">
    <source>
        <dbReference type="Pfam" id="PF00775"/>
    </source>
</evidence>
<dbReference type="CDD" id="cd00421">
    <property type="entry name" value="intradiol_dioxygenase"/>
    <property type="match status" value="1"/>
</dbReference>
<proteinExistence type="inferred from homology"/>
<keyword evidence="3" id="KW-0560">Oxidoreductase</keyword>
<dbReference type="EMBL" id="JH817565">
    <property type="protein sequence ID" value="EKC22022.1"/>
    <property type="molecule type" value="Genomic_DNA"/>
</dbReference>
<accession>K1PDS0</accession>
<dbReference type="PANTHER" id="PTHR33711">
    <property type="entry name" value="DIOXYGENASE, PUTATIVE (AFU_ORTHOLOGUE AFUA_2G02910)-RELATED"/>
    <property type="match status" value="1"/>
</dbReference>
<dbReference type="InterPro" id="IPR050770">
    <property type="entry name" value="Intradiol_RC_Dioxygenase"/>
</dbReference>
<protein>
    <submittedName>
        <fullName evidence="5">Protocatechuate 3,4-dioxygenase beta chain</fullName>
    </submittedName>
</protein>
<organism evidence="5">
    <name type="scientific">Magallana gigas</name>
    <name type="common">Pacific oyster</name>
    <name type="synonym">Crassostrea gigas</name>
    <dbReference type="NCBI Taxonomy" id="29159"/>
    <lineage>
        <taxon>Eukaryota</taxon>
        <taxon>Metazoa</taxon>
        <taxon>Spiralia</taxon>
        <taxon>Lophotrochozoa</taxon>
        <taxon>Mollusca</taxon>
        <taxon>Bivalvia</taxon>
        <taxon>Autobranchia</taxon>
        <taxon>Pteriomorphia</taxon>
        <taxon>Ostreida</taxon>
        <taxon>Ostreoidea</taxon>
        <taxon>Ostreidae</taxon>
        <taxon>Magallana</taxon>
    </lineage>
</organism>
<evidence type="ECO:0000256" key="2">
    <source>
        <dbReference type="ARBA" id="ARBA00022964"/>
    </source>
</evidence>
<dbReference type="PANTHER" id="PTHR33711:SF10">
    <property type="entry name" value="INTRADIOL RING-CLEAVAGE DIOXYGENASES DOMAIN-CONTAINING PROTEIN"/>
    <property type="match status" value="1"/>
</dbReference>
<dbReference type="InterPro" id="IPR015889">
    <property type="entry name" value="Intradiol_dOase_core"/>
</dbReference>
<dbReference type="HOGENOM" id="CLU_1002029_0_0_1"/>
<dbReference type="GO" id="GO:0016702">
    <property type="term" value="F:oxidoreductase activity, acting on single donors with incorporation of molecular oxygen, incorporation of two atoms of oxygen"/>
    <property type="evidence" value="ECO:0007669"/>
    <property type="project" value="InterPro"/>
</dbReference>
<name>K1PDS0_MAGGI</name>
<gene>
    <name evidence="5" type="ORF">CGI_10002939</name>
</gene>
<dbReference type="InParanoid" id="K1PDS0"/>
<evidence type="ECO:0000256" key="3">
    <source>
        <dbReference type="ARBA" id="ARBA00023002"/>
    </source>
</evidence>
<sequence>MEAVGCTSISNSQSVFNDTGIHGPKPYKISDFSDLSSRISFGSFDRNSVMVPQGLISVLLILANIVLDYAQESKIIPVFVRRNNSRRCRPTPPDILGPYYEPRTKRLTQYCTGDKDSYYNHTLTVHGHVYADDCRTGIPNTKIEVWQADVDGRYHWTDCRGYIMTDRNGYYEFTTVNPGRYTIDRAHRDTRPRHIHYKVHGGREFMGVVTQMYFRGDPFLGNDDPCRICSSERNELITRPSLYCRKGVCMKTVKFDIVLERKPRGRESPTEMFNVIKV</sequence>
<dbReference type="InterPro" id="IPR000627">
    <property type="entry name" value="Intradiol_dOase_C"/>
</dbReference>
<evidence type="ECO:0000313" key="5">
    <source>
        <dbReference type="EMBL" id="EKC22022.1"/>
    </source>
</evidence>
<reference evidence="5" key="1">
    <citation type="journal article" date="2012" name="Nature">
        <title>The oyster genome reveals stress adaptation and complexity of shell formation.</title>
        <authorList>
            <person name="Zhang G."/>
            <person name="Fang X."/>
            <person name="Guo X."/>
            <person name="Li L."/>
            <person name="Luo R."/>
            <person name="Xu F."/>
            <person name="Yang P."/>
            <person name="Zhang L."/>
            <person name="Wang X."/>
            <person name="Qi H."/>
            <person name="Xiong Z."/>
            <person name="Que H."/>
            <person name="Xie Y."/>
            <person name="Holland P.W."/>
            <person name="Paps J."/>
            <person name="Zhu Y."/>
            <person name="Wu F."/>
            <person name="Chen Y."/>
            <person name="Wang J."/>
            <person name="Peng C."/>
            <person name="Meng J."/>
            <person name="Yang L."/>
            <person name="Liu J."/>
            <person name="Wen B."/>
            <person name="Zhang N."/>
            <person name="Huang Z."/>
            <person name="Zhu Q."/>
            <person name="Feng Y."/>
            <person name="Mount A."/>
            <person name="Hedgecock D."/>
            <person name="Xu Z."/>
            <person name="Liu Y."/>
            <person name="Domazet-Loso T."/>
            <person name="Du Y."/>
            <person name="Sun X."/>
            <person name="Zhang S."/>
            <person name="Liu B."/>
            <person name="Cheng P."/>
            <person name="Jiang X."/>
            <person name="Li J."/>
            <person name="Fan D."/>
            <person name="Wang W."/>
            <person name="Fu W."/>
            <person name="Wang T."/>
            <person name="Wang B."/>
            <person name="Zhang J."/>
            <person name="Peng Z."/>
            <person name="Li Y."/>
            <person name="Li N."/>
            <person name="Wang J."/>
            <person name="Chen M."/>
            <person name="He Y."/>
            <person name="Tan F."/>
            <person name="Song X."/>
            <person name="Zheng Q."/>
            <person name="Huang R."/>
            <person name="Yang H."/>
            <person name="Du X."/>
            <person name="Chen L."/>
            <person name="Yang M."/>
            <person name="Gaffney P.M."/>
            <person name="Wang S."/>
            <person name="Luo L."/>
            <person name="She Z."/>
            <person name="Ming Y."/>
            <person name="Huang W."/>
            <person name="Zhang S."/>
            <person name="Huang B."/>
            <person name="Zhang Y."/>
            <person name="Qu T."/>
            <person name="Ni P."/>
            <person name="Miao G."/>
            <person name="Wang J."/>
            <person name="Wang Q."/>
            <person name="Steinberg C.E."/>
            <person name="Wang H."/>
            <person name="Li N."/>
            <person name="Qian L."/>
            <person name="Zhang G."/>
            <person name="Li Y."/>
            <person name="Yang H."/>
            <person name="Liu X."/>
            <person name="Wang J."/>
            <person name="Yin Y."/>
            <person name="Wang J."/>
        </authorList>
    </citation>
    <scope>NUCLEOTIDE SEQUENCE [LARGE SCALE GENOMIC DNA]</scope>
    <source>
        <strain evidence="5">05x7-T-G4-1.051#20</strain>
    </source>
</reference>
<dbReference type="SUPFAM" id="SSF49482">
    <property type="entry name" value="Aromatic compound dioxygenase"/>
    <property type="match status" value="1"/>
</dbReference>
<dbReference type="Gene3D" id="2.60.130.10">
    <property type="entry name" value="Aromatic compound dioxygenase"/>
    <property type="match status" value="1"/>
</dbReference>
<feature type="domain" description="Intradiol ring-cleavage dioxygenases" evidence="4">
    <location>
        <begin position="96"/>
        <end position="260"/>
    </location>
</feature>
<dbReference type="AlphaFoldDB" id="K1PDS0"/>
<keyword evidence="2 5" id="KW-0223">Dioxygenase</keyword>